<evidence type="ECO:0000313" key="1">
    <source>
        <dbReference type="EMBL" id="HIY89440.1"/>
    </source>
</evidence>
<proteinExistence type="predicted"/>
<protein>
    <submittedName>
        <fullName evidence="1">Uncharacterized protein</fullName>
    </submittedName>
</protein>
<evidence type="ECO:0000313" key="2">
    <source>
        <dbReference type="Proteomes" id="UP000886851"/>
    </source>
</evidence>
<reference evidence="1" key="1">
    <citation type="journal article" date="2021" name="PeerJ">
        <title>Extensive microbial diversity within the chicken gut microbiome revealed by metagenomics and culture.</title>
        <authorList>
            <person name="Gilroy R."/>
            <person name="Ravi A."/>
            <person name="Getino M."/>
            <person name="Pursley I."/>
            <person name="Horton D.L."/>
            <person name="Alikhan N.F."/>
            <person name="Baker D."/>
            <person name="Gharbi K."/>
            <person name="Hall N."/>
            <person name="Watson M."/>
            <person name="Adriaenssens E.M."/>
            <person name="Foster-Nyarko E."/>
            <person name="Jarju S."/>
            <person name="Secka A."/>
            <person name="Antonio M."/>
            <person name="Oren A."/>
            <person name="Chaudhuri R.R."/>
            <person name="La Ragione R."/>
            <person name="Hildebrand F."/>
            <person name="Pallen M.J."/>
        </authorList>
    </citation>
    <scope>NUCLEOTIDE SEQUENCE</scope>
    <source>
        <strain evidence="1">Gambia2-208</strain>
    </source>
</reference>
<comment type="caution">
    <text evidence="1">The sequence shown here is derived from an EMBL/GenBank/DDBJ whole genome shotgun (WGS) entry which is preliminary data.</text>
</comment>
<reference evidence="1" key="2">
    <citation type="submission" date="2021-04" db="EMBL/GenBank/DDBJ databases">
        <authorList>
            <person name="Gilroy R."/>
        </authorList>
    </citation>
    <scope>NUCLEOTIDE SEQUENCE</scope>
    <source>
        <strain evidence="1">Gambia2-208</strain>
    </source>
</reference>
<accession>A0A9D2CMF7</accession>
<sequence>MTDTYGEIMTRLLDLREKAPDRFMRFYNAVWLICDELPDGQQFRIADRCASKSIPLFRDIVSIYIMEQPWDKYKGLLQLTDDMEWVRRGIGMRPPRPAPPVWNPRKG</sequence>
<dbReference type="Proteomes" id="UP000886851">
    <property type="component" value="Unassembled WGS sequence"/>
</dbReference>
<gene>
    <name evidence="1" type="ORF">H9824_12180</name>
</gene>
<name>A0A9D2CMF7_9BACE</name>
<organism evidence="1 2">
    <name type="scientific">Candidatus Bacteroides pullicola</name>
    <dbReference type="NCBI Taxonomy" id="2838475"/>
    <lineage>
        <taxon>Bacteria</taxon>
        <taxon>Pseudomonadati</taxon>
        <taxon>Bacteroidota</taxon>
        <taxon>Bacteroidia</taxon>
        <taxon>Bacteroidales</taxon>
        <taxon>Bacteroidaceae</taxon>
        <taxon>Bacteroides</taxon>
    </lineage>
</organism>
<dbReference type="EMBL" id="DXCV01000088">
    <property type="protein sequence ID" value="HIY89440.1"/>
    <property type="molecule type" value="Genomic_DNA"/>
</dbReference>
<dbReference type="AlphaFoldDB" id="A0A9D2CMF7"/>